<name>A0ABN9TNQ1_9DINO</name>
<comment type="caution">
    <text evidence="1">The sequence shown here is derived from an EMBL/GenBank/DDBJ whole genome shotgun (WGS) entry which is preliminary data.</text>
</comment>
<evidence type="ECO:0000313" key="2">
    <source>
        <dbReference type="Proteomes" id="UP001189429"/>
    </source>
</evidence>
<evidence type="ECO:0000313" key="1">
    <source>
        <dbReference type="EMBL" id="CAK0847707.1"/>
    </source>
</evidence>
<reference evidence="1" key="1">
    <citation type="submission" date="2023-10" db="EMBL/GenBank/DDBJ databases">
        <authorList>
            <person name="Chen Y."/>
            <person name="Shah S."/>
            <person name="Dougan E. K."/>
            <person name="Thang M."/>
            <person name="Chan C."/>
        </authorList>
    </citation>
    <scope>NUCLEOTIDE SEQUENCE [LARGE SCALE GENOMIC DNA]</scope>
</reference>
<protein>
    <submittedName>
        <fullName evidence="1">Uncharacterized protein</fullName>
    </submittedName>
</protein>
<dbReference type="EMBL" id="CAUYUJ010014923">
    <property type="protein sequence ID" value="CAK0847707.1"/>
    <property type="molecule type" value="Genomic_DNA"/>
</dbReference>
<proteinExistence type="predicted"/>
<keyword evidence="2" id="KW-1185">Reference proteome</keyword>
<sequence length="132" mass="13860">MDTLAKSKSGLEAITEAIVILKAFYAKGAKAISLAQASPVDEDTAGPGFTGNYGGKQVASKGIIGMLAVIKTDFERTIKMTSDSEKKAQADFVEFDRVSRAPALALGRPLALPGGRGRANAVGDSRWRCVSK</sequence>
<organism evidence="1 2">
    <name type="scientific">Prorocentrum cordatum</name>
    <dbReference type="NCBI Taxonomy" id="2364126"/>
    <lineage>
        <taxon>Eukaryota</taxon>
        <taxon>Sar</taxon>
        <taxon>Alveolata</taxon>
        <taxon>Dinophyceae</taxon>
        <taxon>Prorocentrales</taxon>
        <taxon>Prorocentraceae</taxon>
        <taxon>Prorocentrum</taxon>
    </lineage>
</organism>
<accession>A0ABN9TNQ1</accession>
<dbReference type="Proteomes" id="UP001189429">
    <property type="component" value="Unassembled WGS sequence"/>
</dbReference>
<gene>
    <name evidence="1" type="ORF">PCOR1329_LOCUS40840</name>
</gene>